<sequence length="668" mass="76926">MEYAELAASPEASPITEYTYEPLRTLSSIRVLEFLSHDVPEVLHLRVRQIDLLGPGAAPCPPFRCLSYTWGNPFDHPRRPIEPDLLHWQRKHKICLSNPGDNEPRIAFVATNLYHFLIALKAQSAPNDTPIWIDALSINQNDLQERAHQVSWMGTIYNSCTEAIIWLGKEGEETATVYGLVGLLWGIPEETWLELDFPWIYKAPEKYEQFVERLRTYGISAHRSEVNTALVAFFSRSWFKRVWTIQECILPPKAHVWCGHHRLADFERLARLNTFAWWNLEHHFLDESPKTMPSFSDHEFVEFEMNPIFRYLSRFVFKHKQKINDIPPHVRSFEICLYTARYKRSSDPRDAIYGTLGLQLNPLITPDYTTSTEELFKKVALLLLEEFYKSREDDLARRLKNLPSWVPDWSAVHRPEPWTSRGGNMVCSAGTVDDKRPTFTCATGDILETEGFGEDEILYLGGNCRQTLHGSGLLESLQALYEAYNREGQKHGLIERFWRTMIADLPGWDCIHPNGGLWGPAFSAFVQQQLSDYMQPLDQSSSQEISVRSLLEGLQILDPAAHLPSWKHVMDAVSLEAPINEIAQRYRDGLSRMFDYRRFFITAKGRMGIASQGVQKGDLILVIKNVHYPFLMRKCPSGRYRYLSLAYVDGIMYGEALATGTFQRVEIE</sequence>
<dbReference type="AlphaFoldDB" id="A0A6A5VD03"/>
<gene>
    <name evidence="2" type="ORF">BU23DRAFT_567397</name>
</gene>
<name>A0A6A5VD03_9PLEO</name>
<dbReference type="InterPro" id="IPR010730">
    <property type="entry name" value="HET"/>
</dbReference>
<organism evidence="2 3">
    <name type="scientific">Bimuria novae-zelandiae CBS 107.79</name>
    <dbReference type="NCBI Taxonomy" id="1447943"/>
    <lineage>
        <taxon>Eukaryota</taxon>
        <taxon>Fungi</taxon>
        <taxon>Dikarya</taxon>
        <taxon>Ascomycota</taxon>
        <taxon>Pezizomycotina</taxon>
        <taxon>Dothideomycetes</taxon>
        <taxon>Pleosporomycetidae</taxon>
        <taxon>Pleosporales</taxon>
        <taxon>Massarineae</taxon>
        <taxon>Didymosphaeriaceae</taxon>
        <taxon>Bimuria</taxon>
    </lineage>
</organism>
<dbReference type="PANTHER" id="PTHR24148">
    <property type="entry name" value="ANKYRIN REPEAT DOMAIN-CONTAINING PROTEIN 39 HOMOLOG-RELATED"/>
    <property type="match status" value="1"/>
</dbReference>
<evidence type="ECO:0000313" key="3">
    <source>
        <dbReference type="Proteomes" id="UP000800036"/>
    </source>
</evidence>
<reference evidence="2" key="1">
    <citation type="journal article" date="2020" name="Stud. Mycol.">
        <title>101 Dothideomycetes genomes: a test case for predicting lifestyles and emergence of pathogens.</title>
        <authorList>
            <person name="Haridas S."/>
            <person name="Albert R."/>
            <person name="Binder M."/>
            <person name="Bloem J."/>
            <person name="Labutti K."/>
            <person name="Salamov A."/>
            <person name="Andreopoulos B."/>
            <person name="Baker S."/>
            <person name="Barry K."/>
            <person name="Bills G."/>
            <person name="Bluhm B."/>
            <person name="Cannon C."/>
            <person name="Castanera R."/>
            <person name="Culley D."/>
            <person name="Daum C."/>
            <person name="Ezra D."/>
            <person name="Gonzalez J."/>
            <person name="Henrissat B."/>
            <person name="Kuo A."/>
            <person name="Liang C."/>
            <person name="Lipzen A."/>
            <person name="Lutzoni F."/>
            <person name="Magnuson J."/>
            <person name="Mondo S."/>
            <person name="Nolan M."/>
            <person name="Ohm R."/>
            <person name="Pangilinan J."/>
            <person name="Park H.-J."/>
            <person name="Ramirez L."/>
            <person name="Alfaro M."/>
            <person name="Sun H."/>
            <person name="Tritt A."/>
            <person name="Yoshinaga Y."/>
            <person name="Zwiers L.-H."/>
            <person name="Turgeon B."/>
            <person name="Goodwin S."/>
            <person name="Spatafora J."/>
            <person name="Crous P."/>
            <person name="Grigoriev I."/>
        </authorList>
    </citation>
    <scope>NUCLEOTIDE SEQUENCE</scope>
    <source>
        <strain evidence="2">CBS 107.79</strain>
    </source>
</reference>
<dbReference type="Proteomes" id="UP000800036">
    <property type="component" value="Unassembled WGS sequence"/>
</dbReference>
<proteinExistence type="predicted"/>
<dbReference type="Pfam" id="PF06985">
    <property type="entry name" value="HET"/>
    <property type="match status" value="1"/>
</dbReference>
<dbReference type="PANTHER" id="PTHR24148:SF73">
    <property type="entry name" value="HET DOMAIN PROTEIN (AFU_ORTHOLOGUE AFUA_8G01020)"/>
    <property type="match status" value="1"/>
</dbReference>
<dbReference type="Pfam" id="PF26639">
    <property type="entry name" value="Het-6_barrel"/>
    <property type="match status" value="1"/>
</dbReference>
<dbReference type="EMBL" id="ML976674">
    <property type="protein sequence ID" value="KAF1974590.1"/>
    <property type="molecule type" value="Genomic_DNA"/>
</dbReference>
<protein>
    <recommendedName>
        <fullName evidence="1">Heterokaryon incompatibility domain-containing protein</fullName>
    </recommendedName>
</protein>
<evidence type="ECO:0000259" key="1">
    <source>
        <dbReference type="Pfam" id="PF06985"/>
    </source>
</evidence>
<accession>A0A6A5VD03</accession>
<feature type="domain" description="Heterokaryon incompatibility" evidence="1">
    <location>
        <begin position="63"/>
        <end position="247"/>
    </location>
</feature>
<dbReference type="OrthoDB" id="4476201at2759"/>
<dbReference type="InterPro" id="IPR052895">
    <property type="entry name" value="HetReg/Transcr_Mod"/>
</dbReference>
<keyword evidence="3" id="KW-1185">Reference proteome</keyword>
<evidence type="ECO:0000313" key="2">
    <source>
        <dbReference type="EMBL" id="KAF1974590.1"/>
    </source>
</evidence>